<dbReference type="AlphaFoldDB" id="A0A1J4PXK2"/>
<keyword evidence="3" id="KW-1185">Reference proteome</keyword>
<feature type="domain" description="Carrier" evidence="1">
    <location>
        <begin position="10"/>
        <end position="87"/>
    </location>
</feature>
<dbReference type="Pfam" id="PF00550">
    <property type="entry name" value="PP-binding"/>
    <property type="match status" value="1"/>
</dbReference>
<dbReference type="Proteomes" id="UP000034838">
    <property type="component" value="Unassembled WGS sequence"/>
</dbReference>
<proteinExistence type="predicted"/>
<gene>
    <name evidence="2" type="ORF">VT52_026515</name>
</gene>
<name>A0A1J4PXK2_9ACTN</name>
<accession>A0A1J4PXK2</accession>
<dbReference type="PROSITE" id="PS50075">
    <property type="entry name" value="CARRIER"/>
    <property type="match status" value="1"/>
</dbReference>
<dbReference type="OrthoDB" id="2085352at2"/>
<dbReference type="Gene3D" id="1.10.1200.10">
    <property type="entry name" value="ACP-like"/>
    <property type="match status" value="1"/>
</dbReference>
<evidence type="ECO:0000313" key="3">
    <source>
        <dbReference type="Proteomes" id="UP000034838"/>
    </source>
</evidence>
<comment type="caution">
    <text evidence="2">The sequence shown here is derived from an EMBL/GenBank/DDBJ whole genome shotgun (WGS) entry which is preliminary data.</text>
</comment>
<evidence type="ECO:0000259" key="1">
    <source>
        <dbReference type="PROSITE" id="PS50075"/>
    </source>
</evidence>
<protein>
    <recommendedName>
        <fullName evidence="1">Carrier domain-containing protein</fullName>
    </recommendedName>
</protein>
<dbReference type="InterPro" id="IPR036736">
    <property type="entry name" value="ACP-like_sf"/>
</dbReference>
<organism evidence="2 3">
    <name type="scientific">Streptomyces malaysiense</name>
    <dbReference type="NCBI Taxonomy" id="1428626"/>
    <lineage>
        <taxon>Bacteria</taxon>
        <taxon>Bacillati</taxon>
        <taxon>Actinomycetota</taxon>
        <taxon>Actinomycetes</taxon>
        <taxon>Kitasatosporales</taxon>
        <taxon>Streptomycetaceae</taxon>
        <taxon>Streptomyces</taxon>
    </lineage>
</organism>
<reference evidence="2" key="1">
    <citation type="submission" date="2016-10" db="EMBL/GenBank/DDBJ databases">
        <title>Genome sequence of Streptomyces malaysiense MUSC 136.</title>
        <authorList>
            <person name="Lee L.-H."/>
            <person name="Ser H.-L."/>
        </authorList>
    </citation>
    <scope>NUCLEOTIDE SEQUENCE [LARGE SCALE GENOMIC DNA]</scope>
    <source>
        <strain evidence="2">MUSC 136</strain>
    </source>
</reference>
<evidence type="ECO:0000313" key="2">
    <source>
        <dbReference type="EMBL" id="OIK24552.1"/>
    </source>
</evidence>
<sequence>MSQLTSEEVRDPVTVERSVVDWAAEILEEPATAADNFLDLGGHSLLAIELNQRVSDAFGVELDLQILFEKSLGETAADVMENLHSRTKSS</sequence>
<dbReference type="SUPFAM" id="SSF47336">
    <property type="entry name" value="ACP-like"/>
    <property type="match status" value="1"/>
</dbReference>
<dbReference type="EMBL" id="LBDA02000065">
    <property type="protein sequence ID" value="OIK24552.1"/>
    <property type="molecule type" value="Genomic_DNA"/>
</dbReference>
<dbReference type="RefSeq" id="WP_046428474.1">
    <property type="nucleotide sequence ID" value="NZ_LBDA02000065.1"/>
</dbReference>
<dbReference type="InterPro" id="IPR009081">
    <property type="entry name" value="PP-bd_ACP"/>
</dbReference>